<keyword evidence="1" id="KW-0805">Transcription regulation</keyword>
<evidence type="ECO:0000313" key="8">
    <source>
        <dbReference type="Proteomes" id="UP000195105"/>
    </source>
</evidence>
<feature type="domain" description="Response regulatory" evidence="6">
    <location>
        <begin position="2"/>
        <end position="152"/>
    </location>
</feature>
<proteinExistence type="predicted"/>
<dbReference type="InterPro" id="IPR001789">
    <property type="entry name" value="Sig_transdc_resp-reg_receiver"/>
</dbReference>
<evidence type="ECO:0000259" key="6">
    <source>
        <dbReference type="PROSITE" id="PS50110"/>
    </source>
</evidence>
<gene>
    <name evidence="7" type="ORF">CA983_30275</name>
</gene>
<protein>
    <recommendedName>
        <fullName evidence="9">HTH luxR-type domain-containing protein</fullName>
    </recommendedName>
</protein>
<comment type="caution">
    <text evidence="7">The sequence shown here is derived from an EMBL/GenBank/DDBJ whole genome shotgun (WGS) entry which is preliminary data.</text>
</comment>
<dbReference type="PROSITE" id="PS50110">
    <property type="entry name" value="RESPONSE_REGULATORY"/>
    <property type="match status" value="1"/>
</dbReference>
<evidence type="ECO:0000256" key="2">
    <source>
        <dbReference type="ARBA" id="ARBA00023125"/>
    </source>
</evidence>
<dbReference type="Pfam" id="PF00196">
    <property type="entry name" value="GerE"/>
    <property type="match status" value="1"/>
</dbReference>
<dbReference type="SMART" id="SM00421">
    <property type="entry name" value="HTH_LUXR"/>
    <property type="match status" value="1"/>
</dbReference>
<evidence type="ECO:0000313" key="7">
    <source>
        <dbReference type="EMBL" id="OUC97586.1"/>
    </source>
</evidence>
<dbReference type="CDD" id="cd06170">
    <property type="entry name" value="LuxR_C_like"/>
    <property type="match status" value="1"/>
</dbReference>
<dbReference type="PANTHER" id="PTHR43214:SF24">
    <property type="entry name" value="TRANSCRIPTIONAL REGULATORY PROTEIN NARL-RELATED"/>
    <property type="match status" value="1"/>
</dbReference>
<dbReference type="SUPFAM" id="SSF52172">
    <property type="entry name" value="CheY-like"/>
    <property type="match status" value="1"/>
</dbReference>
<name>A0A243RRH4_9ACTN</name>
<dbReference type="InterPro" id="IPR000792">
    <property type="entry name" value="Tscrpt_reg_LuxR_C"/>
</dbReference>
<evidence type="ECO:0000256" key="3">
    <source>
        <dbReference type="ARBA" id="ARBA00023163"/>
    </source>
</evidence>
<dbReference type="Proteomes" id="UP000195105">
    <property type="component" value="Unassembled WGS sequence"/>
</dbReference>
<dbReference type="GO" id="GO:0000160">
    <property type="term" value="P:phosphorelay signal transduction system"/>
    <property type="evidence" value="ECO:0007669"/>
    <property type="project" value="InterPro"/>
</dbReference>
<evidence type="ECO:0000259" key="5">
    <source>
        <dbReference type="PROSITE" id="PS50043"/>
    </source>
</evidence>
<dbReference type="InterPro" id="IPR039420">
    <property type="entry name" value="WalR-like"/>
</dbReference>
<evidence type="ECO:0000256" key="1">
    <source>
        <dbReference type="ARBA" id="ARBA00023015"/>
    </source>
</evidence>
<dbReference type="GO" id="GO:0006355">
    <property type="term" value="P:regulation of DNA-templated transcription"/>
    <property type="evidence" value="ECO:0007669"/>
    <property type="project" value="InterPro"/>
</dbReference>
<dbReference type="Gene3D" id="1.10.10.10">
    <property type="entry name" value="Winged helix-like DNA-binding domain superfamily/Winged helix DNA-binding domain"/>
    <property type="match status" value="1"/>
</dbReference>
<keyword evidence="3" id="KW-0804">Transcription</keyword>
<dbReference type="EMBL" id="NGFN01000244">
    <property type="protein sequence ID" value="OUC97586.1"/>
    <property type="molecule type" value="Genomic_DNA"/>
</dbReference>
<comment type="caution">
    <text evidence="4">Lacks conserved residue(s) required for the propagation of feature annotation.</text>
</comment>
<reference evidence="7 8" key="1">
    <citation type="submission" date="2017-05" db="EMBL/GenBank/DDBJ databases">
        <title>Biotechnological potential of actinobacteria isolated from South African environments.</title>
        <authorList>
            <person name="Le Roes-Hill M."/>
            <person name="Prins A."/>
            <person name="Durrell K.A."/>
        </authorList>
    </citation>
    <scope>NUCLEOTIDE SEQUENCE [LARGE SCALE GENOMIC DNA]</scope>
    <source>
        <strain evidence="7 8">HMC13</strain>
    </source>
</reference>
<dbReference type="RefSeq" id="WP_086604020.1">
    <property type="nucleotide sequence ID" value="NZ_NGFN01000244.1"/>
</dbReference>
<dbReference type="GO" id="GO:0003677">
    <property type="term" value="F:DNA binding"/>
    <property type="evidence" value="ECO:0007669"/>
    <property type="project" value="UniProtKB-KW"/>
</dbReference>
<feature type="domain" description="HTH luxR-type" evidence="5">
    <location>
        <begin position="140"/>
        <end position="211"/>
    </location>
</feature>
<accession>A0A243RRH4</accession>
<dbReference type="InterPro" id="IPR011006">
    <property type="entry name" value="CheY-like_superfamily"/>
</dbReference>
<dbReference type="PANTHER" id="PTHR43214">
    <property type="entry name" value="TWO-COMPONENT RESPONSE REGULATOR"/>
    <property type="match status" value="1"/>
</dbReference>
<evidence type="ECO:0000256" key="4">
    <source>
        <dbReference type="PROSITE-ProRule" id="PRU00169"/>
    </source>
</evidence>
<dbReference type="SUPFAM" id="SSF46894">
    <property type="entry name" value="C-terminal effector domain of the bipartite response regulators"/>
    <property type="match status" value="1"/>
</dbReference>
<keyword evidence="8" id="KW-1185">Reference proteome</keyword>
<sequence length="234" mass="24699">MRIVIAESSAVLRTGLAHVLRDQGHRVLATLSTGHGVADLVHEHRPDCVLLAATDDGVRAVLTARRVRPGTAVMCYTAAPDARHAALLFAEGGVGVGYVHQEQVMHDSELLITLGRLTSGDTVVDPRVVGALARVDEPGDDDGLLALSNRERQVLALMAQGRTNSAIAQELHVSMGTVEKHVAAVFGKLGLPDGARDNRRVLAVLRFLTHGVGGRHGSWPTPDGEVPPVLASVA</sequence>
<organism evidence="7 8">
    <name type="scientific">Streptomyces swartbergensis</name>
    <dbReference type="NCBI Taxonomy" id="487165"/>
    <lineage>
        <taxon>Bacteria</taxon>
        <taxon>Bacillati</taxon>
        <taxon>Actinomycetota</taxon>
        <taxon>Actinomycetes</taxon>
        <taxon>Kitasatosporales</taxon>
        <taxon>Streptomycetaceae</taxon>
        <taxon>Streptomyces</taxon>
    </lineage>
</organism>
<dbReference type="InterPro" id="IPR016032">
    <property type="entry name" value="Sig_transdc_resp-reg_C-effctor"/>
</dbReference>
<dbReference type="InterPro" id="IPR036388">
    <property type="entry name" value="WH-like_DNA-bd_sf"/>
</dbReference>
<dbReference type="PROSITE" id="PS50043">
    <property type="entry name" value="HTH_LUXR_2"/>
    <property type="match status" value="1"/>
</dbReference>
<dbReference type="PROSITE" id="PS00622">
    <property type="entry name" value="HTH_LUXR_1"/>
    <property type="match status" value="1"/>
</dbReference>
<dbReference type="Gene3D" id="3.40.50.2300">
    <property type="match status" value="1"/>
</dbReference>
<evidence type="ECO:0008006" key="9">
    <source>
        <dbReference type="Google" id="ProtNLM"/>
    </source>
</evidence>
<dbReference type="AlphaFoldDB" id="A0A243RRH4"/>
<dbReference type="PRINTS" id="PR00038">
    <property type="entry name" value="HTHLUXR"/>
</dbReference>
<keyword evidence="2" id="KW-0238">DNA-binding</keyword>